<keyword evidence="3" id="KW-1185">Reference proteome</keyword>
<protein>
    <submittedName>
        <fullName evidence="2">Uncharacterized protein</fullName>
    </submittedName>
</protein>
<dbReference type="OrthoDB" id="10254938at2759"/>
<accession>A0A4Z1T8N7</accession>
<feature type="transmembrane region" description="Helical" evidence="1">
    <location>
        <begin position="61"/>
        <end position="82"/>
    </location>
</feature>
<evidence type="ECO:0000256" key="1">
    <source>
        <dbReference type="SAM" id="Phobius"/>
    </source>
</evidence>
<comment type="caution">
    <text evidence="2">The sequence shown here is derived from an EMBL/GenBank/DDBJ whole genome shotgun (WGS) entry which is preliminary data.</text>
</comment>
<evidence type="ECO:0000313" key="3">
    <source>
        <dbReference type="Proteomes" id="UP000315496"/>
    </source>
</evidence>
<proteinExistence type="predicted"/>
<reference evidence="2 3" key="1">
    <citation type="submission" date="2019-05" db="EMBL/GenBank/DDBJ databases">
        <title>The compact genome of Giardia muris reveals important steps in the evolution of intestinal protozoan parasites.</title>
        <authorList>
            <person name="Xu F."/>
            <person name="Jimenez-Gonzalez A."/>
            <person name="Einarsson E."/>
            <person name="Astvaldsson A."/>
            <person name="Peirasmaki D."/>
            <person name="Eckmann L."/>
            <person name="Andersson J.O."/>
            <person name="Svard S.G."/>
            <person name="Jerlstrom-Hultqvist J."/>
        </authorList>
    </citation>
    <scope>NUCLEOTIDE SEQUENCE [LARGE SCALE GENOMIC DNA]</scope>
    <source>
        <strain evidence="2 3">Roberts-Thomson</strain>
    </source>
</reference>
<dbReference type="VEuPathDB" id="GiardiaDB:GMRT_11118"/>
<feature type="transmembrane region" description="Helical" evidence="1">
    <location>
        <begin position="142"/>
        <end position="164"/>
    </location>
</feature>
<dbReference type="AlphaFoldDB" id="A0A4Z1T8N7"/>
<name>A0A4Z1T8N7_GIAMU</name>
<keyword evidence="1" id="KW-1133">Transmembrane helix</keyword>
<dbReference type="EMBL" id="VDLU01000002">
    <property type="protein sequence ID" value="TNJ28939.1"/>
    <property type="molecule type" value="Genomic_DNA"/>
</dbReference>
<feature type="transmembrane region" description="Helical" evidence="1">
    <location>
        <begin position="12"/>
        <end position="35"/>
    </location>
</feature>
<dbReference type="Proteomes" id="UP000315496">
    <property type="component" value="Chromosome 2"/>
</dbReference>
<organism evidence="2 3">
    <name type="scientific">Giardia muris</name>
    <dbReference type="NCBI Taxonomy" id="5742"/>
    <lineage>
        <taxon>Eukaryota</taxon>
        <taxon>Metamonada</taxon>
        <taxon>Diplomonadida</taxon>
        <taxon>Hexamitidae</taxon>
        <taxon>Giardiinae</taxon>
        <taxon>Giardia</taxon>
    </lineage>
</organism>
<gene>
    <name evidence="2" type="ORF">GMRT_11118</name>
</gene>
<keyword evidence="1" id="KW-0812">Transmembrane</keyword>
<sequence length="566" mass="62844">MRTGHTMWDIVIQVFLWADVLLTGSMVIVASTQLISRGPAQYLLPFSQADFFSLLCPHTAIWVPVLLSSIGIMGCSIFALVVQITGFKGQRLHSQAIYHRTRASLSYGRMTEMDSEVLPALKLAFEYSRFTRASIRKAATCLGYWGVGFGALMICLLLCVLLYYDPNFSVLSSSSVRPYHTVAYSDTHAFVQINWEDSAHPGSNLILMTSEEEGGVSYAPLTTTGISHVSLSVDPGVYRYGIRYFDKAGTYTLTIPDPEDPTTLVFLGGLYSNFAVSRRLKAMVPGDSNIIIIGGATTGTKRNWERLLTDKGVLHGGMVAIGRGGEDVPTSEKDRDAYRAMMQNPQCVNRLGPETLDDAIPIVIRLPYSAQTVYRDLDLTEKAKGLHFHFVRGATLVIVLDMGQDFEREVFLGCPRNTILHAEQILYLDDVLRKYSPELHPEIAVRIVTVYGALYDQCEDSKCTGVLSSILEELGCQFHLDLIFAASDSVTTLYDRTARCREMGHDTKLSVVQLTKVGRSHFCRSPQPKDGQTLIPGLIVAQVLAERAHFRVQLYDLISMKLVIEI</sequence>
<keyword evidence="1" id="KW-0472">Membrane</keyword>
<evidence type="ECO:0000313" key="2">
    <source>
        <dbReference type="EMBL" id="TNJ28939.1"/>
    </source>
</evidence>